<feature type="chain" id="PRO_5023059757" evidence="1">
    <location>
        <begin position="24"/>
        <end position="364"/>
    </location>
</feature>
<keyword evidence="1" id="KW-0732">Signal</keyword>
<dbReference type="AlphaFoldDB" id="A0A5B8J7D5"/>
<evidence type="ECO:0000313" key="4">
    <source>
        <dbReference type="Proteomes" id="UP000318483"/>
    </source>
</evidence>
<keyword evidence="4" id="KW-1185">Reference proteome</keyword>
<feature type="domain" description="Lysozyme inhibitor LprI-like N-terminal" evidence="2">
    <location>
        <begin position="281"/>
        <end position="359"/>
    </location>
</feature>
<dbReference type="EMBL" id="CP042262">
    <property type="protein sequence ID" value="QDY70387.1"/>
    <property type="molecule type" value="Genomic_DNA"/>
</dbReference>
<dbReference type="InterPro" id="IPR009739">
    <property type="entry name" value="LprI-like_N"/>
</dbReference>
<dbReference type="Pfam" id="PF07007">
    <property type="entry name" value="LprI"/>
    <property type="match status" value="1"/>
</dbReference>
<evidence type="ECO:0000259" key="2">
    <source>
        <dbReference type="Pfam" id="PF07007"/>
    </source>
</evidence>
<evidence type="ECO:0000313" key="3">
    <source>
        <dbReference type="EMBL" id="QDY70387.1"/>
    </source>
</evidence>
<reference evidence="3 4" key="1">
    <citation type="submission" date="2019-07" db="EMBL/GenBank/DDBJ databases">
        <title>Litoreibacter alkalisoli sp. nov., isolated from saline-alkaline soil.</title>
        <authorList>
            <person name="Wang S."/>
            <person name="Xu L."/>
            <person name="Xing Y.-T."/>
            <person name="Sun J.-Q."/>
        </authorList>
    </citation>
    <scope>NUCLEOTIDE SEQUENCE [LARGE SCALE GENOMIC DNA]</scope>
    <source>
        <strain evidence="3 4">LN3S51</strain>
        <plasmid evidence="3 4">unnamed1</plasmid>
    </source>
</reference>
<dbReference type="OrthoDB" id="7340239at2"/>
<evidence type="ECO:0000256" key="1">
    <source>
        <dbReference type="SAM" id="SignalP"/>
    </source>
</evidence>
<name>A0A5B8J7D5_9RHOB</name>
<accession>A0A5B8J7D5</accession>
<organism evidence="3 4">
    <name type="scientific">Qingshengfaniella alkalisoli</name>
    <dbReference type="NCBI Taxonomy" id="2599296"/>
    <lineage>
        <taxon>Bacteria</taxon>
        <taxon>Pseudomonadati</taxon>
        <taxon>Pseudomonadota</taxon>
        <taxon>Alphaproteobacteria</taxon>
        <taxon>Rhodobacterales</taxon>
        <taxon>Paracoccaceae</taxon>
        <taxon>Qingshengfaniella</taxon>
    </lineage>
</organism>
<dbReference type="KEGG" id="lit:FPZ52_11710"/>
<dbReference type="RefSeq" id="WP_146365805.1">
    <property type="nucleotide sequence ID" value="NZ_CP042262.1"/>
</dbReference>
<gene>
    <name evidence="3" type="ORF">FPZ52_11710</name>
</gene>
<proteinExistence type="predicted"/>
<keyword evidence="3" id="KW-0614">Plasmid</keyword>
<dbReference type="Gene3D" id="1.20.1270.180">
    <property type="match status" value="1"/>
</dbReference>
<feature type="signal peptide" evidence="1">
    <location>
        <begin position="1"/>
        <end position="23"/>
    </location>
</feature>
<sequence length="364" mass="39618">MRPLATSAALIISALSVSNTASAETTALLPAQATQSGSNWADETTEFASLDASASREACRRVRTLEPPDADWPDDAEQRALNGCSSAALYYGVGQDPDPLRARHCALLEARQGDYDRGPFAGLAILMMIYANGFGVERDLDLATSLACRIDGAPAEVGGRVEHIQHLGPDVTFDFCDDITSGLAAGLCASRDAWIAGTKRENKLDSFTATLSPELQDRFVALRDAANTYAETSGSNEVDLSGTARAVFVIERRESIKWGFVGTLDGIEDGSLILPPPEELVSHDRELNEAYALVMAIESQEGAEDRLPYTTVTKQGIRESERRWLEYREAWVEFAAGKYPHIASDGLRAELTRRRTEFLAGFIH</sequence>
<geneLocation type="plasmid" evidence="3 4">
    <name>unnamed1</name>
</geneLocation>
<protein>
    <submittedName>
        <fullName evidence="3">DUF1311 domain-containing protein</fullName>
    </submittedName>
</protein>
<dbReference type="Proteomes" id="UP000318483">
    <property type="component" value="Plasmid unnamed1"/>
</dbReference>